<feature type="non-terminal residue" evidence="2">
    <location>
        <position position="1"/>
    </location>
</feature>
<feature type="region of interest" description="Disordered" evidence="1">
    <location>
        <begin position="193"/>
        <end position="227"/>
    </location>
</feature>
<comment type="caution">
    <text evidence="2">The sequence shown here is derived from an EMBL/GenBank/DDBJ whole genome shotgun (WGS) entry which is preliminary data.</text>
</comment>
<feature type="non-terminal residue" evidence="2">
    <location>
        <position position="227"/>
    </location>
</feature>
<evidence type="ECO:0000313" key="2">
    <source>
        <dbReference type="EMBL" id="ETO14016.1"/>
    </source>
</evidence>
<protein>
    <submittedName>
        <fullName evidence="2">Uncharacterized protein</fullName>
    </submittedName>
</protein>
<dbReference type="Proteomes" id="UP000023152">
    <property type="component" value="Unassembled WGS sequence"/>
</dbReference>
<feature type="compositionally biased region" description="Low complexity" evidence="1">
    <location>
        <begin position="207"/>
        <end position="218"/>
    </location>
</feature>
<evidence type="ECO:0000313" key="3">
    <source>
        <dbReference type="Proteomes" id="UP000023152"/>
    </source>
</evidence>
<name>X6MK31_RETFI</name>
<proteinExistence type="predicted"/>
<evidence type="ECO:0000256" key="1">
    <source>
        <dbReference type="SAM" id="MobiDB-lite"/>
    </source>
</evidence>
<organism evidence="2 3">
    <name type="scientific">Reticulomyxa filosa</name>
    <dbReference type="NCBI Taxonomy" id="46433"/>
    <lineage>
        <taxon>Eukaryota</taxon>
        <taxon>Sar</taxon>
        <taxon>Rhizaria</taxon>
        <taxon>Retaria</taxon>
        <taxon>Foraminifera</taxon>
        <taxon>Monothalamids</taxon>
        <taxon>Reticulomyxidae</taxon>
        <taxon>Reticulomyxa</taxon>
    </lineage>
</organism>
<keyword evidence="3" id="KW-1185">Reference proteome</keyword>
<accession>X6MK31</accession>
<dbReference type="EMBL" id="ASPP01020263">
    <property type="protein sequence ID" value="ETO14016.1"/>
    <property type="molecule type" value="Genomic_DNA"/>
</dbReference>
<reference evidence="2 3" key="1">
    <citation type="journal article" date="2013" name="Curr. Biol.">
        <title>The Genome of the Foraminiferan Reticulomyxa filosa.</title>
        <authorList>
            <person name="Glockner G."/>
            <person name="Hulsmann N."/>
            <person name="Schleicher M."/>
            <person name="Noegel A.A."/>
            <person name="Eichinger L."/>
            <person name="Gallinger C."/>
            <person name="Pawlowski J."/>
            <person name="Sierra R."/>
            <person name="Euteneuer U."/>
            <person name="Pillet L."/>
            <person name="Moustafa A."/>
            <person name="Platzer M."/>
            <person name="Groth M."/>
            <person name="Szafranski K."/>
            <person name="Schliwa M."/>
        </authorList>
    </citation>
    <scope>NUCLEOTIDE SEQUENCE [LARGE SCALE GENOMIC DNA]</scope>
</reference>
<feature type="region of interest" description="Disordered" evidence="1">
    <location>
        <begin position="98"/>
        <end position="137"/>
    </location>
</feature>
<sequence>EQLSKEWEKIYQEKQWIEKEKRELKEMSRELIRKNRIFEMKQTKMKLWQRSKALDENESLLNASSKHCSPTKADDSKKWIHQFQRLEIQNIRESLQSQSNSFPHNDNANTNINTNTNTNTNAAVPNHSNENNVNPSVSLLPNSNPSLSFLYQFDKLKPKKLEALEDRIVTLLENPNKHRRGNEIEREVNRKLKMKQPNVRNRKKWISQSARQSRRPSQLLKQKQLAA</sequence>
<dbReference type="AlphaFoldDB" id="X6MK31"/>
<feature type="compositionally biased region" description="Low complexity" evidence="1">
    <location>
        <begin position="105"/>
        <end position="123"/>
    </location>
</feature>
<gene>
    <name evidence="2" type="ORF">RFI_23352</name>
</gene>